<dbReference type="HOGENOM" id="CLU_2098578_0_0_1"/>
<organism evidence="1">
    <name type="scientific">Trichophyton rubrum CBS 288.86</name>
    <dbReference type="NCBI Taxonomy" id="1215330"/>
    <lineage>
        <taxon>Eukaryota</taxon>
        <taxon>Fungi</taxon>
        <taxon>Dikarya</taxon>
        <taxon>Ascomycota</taxon>
        <taxon>Pezizomycotina</taxon>
        <taxon>Eurotiomycetes</taxon>
        <taxon>Eurotiomycetidae</taxon>
        <taxon>Onygenales</taxon>
        <taxon>Arthrodermataceae</taxon>
        <taxon>Trichophyton</taxon>
    </lineage>
</organism>
<dbReference type="EMBL" id="KK207845">
    <property type="protein sequence ID" value="EZF52597.1"/>
    <property type="molecule type" value="Genomic_DNA"/>
</dbReference>
<dbReference type="AlphaFoldDB" id="A0A022W2P6"/>
<dbReference type="Proteomes" id="UP000023758">
    <property type="component" value="Unassembled WGS sequence"/>
</dbReference>
<name>A0A022W2P6_TRIRU</name>
<gene>
    <name evidence="1" type="ORF">H103_04333</name>
</gene>
<proteinExistence type="predicted"/>
<evidence type="ECO:0000313" key="1">
    <source>
        <dbReference type="EMBL" id="EZF52597.1"/>
    </source>
</evidence>
<accession>A0A022W2P6</accession>
<reference evidence="1" key="1">
    <citation type="submission" date="2014-02" db="EMBL/GenBank/DDBJ databases">
        <title>The Genome Sequence of Trichophyton rubrum (morphotype fischeri) CBS 288.86.</title>
        <authorList>
            <consortium name="The Broad Institute Genomics Platform"/>
            <person name="Cuomo C.A."/>
            <person name="White T.C."/>
            <person name="Graser Y."/>
            <person name="Martinez-Rossi N."/>
            <person name="Heitman J."/>
            <person name="Young S.K."/>
            <person name="Zeng Q."/>
            <person name="Gargeya S."/>
            <person name="Abouelleil A."/>
            <person name="Alvarado L."/>
            <person name="Chapman S.B."/>
            <person name="Gainer-Dewar J."/>
            <person name="Goldberg J."/>
            <person name="Griggs A."/>
            <person name="Gujja S."/>
            <person name="Hansen M."/>
            <person name="Howarth C."/>
            <person name="Imamovic A."/>
            <person name="Larimer J."/>
            <person name="Martinez D."/>
            <person name="Murphy C."/>
            <person name="Pearson M.D."/>
            <person name="Persinoti G."/>
            <person name="Poon T."/>
            <person name="Priest M."/>
            <person name="Roberts A.D."/>
            <person name="Saif S."/>
            <person name="Shea T.D."/>
            <person name="Sykes S.N."/>
            <person name="Wortman J."/>
            <person name="Nusbaum C."/>
            <person name="Birren B."/>
        </authorList>
    </citation>
    <scope>NUCLEOTIDE SEQUENCE [LARGE SCALE GENOMIC DNA]</scope>
    <source>
        <strain evidence="1">CBS 288.86</strain>
    </source>
</reference>
<sequence length="116" mass="13086">MLKACSPSCWRLFGWWWYKYACSNSPFPSRCRTYACCLRAKKSKLHQVQIANLILGADLHYQHLKPRLDGVLACFVVCAVVSLVMIAPGEQPAQPLISINLPASLRSTVYRSTLTR</sequence>
<protein>
    <submittedName>
        <fullName evidence="1">Uncharacterized protein</fullName>
    </submittedName>
</protein>